<accession>A0ABQ7Q020</accession>
<comment type="caution">
    <text evidence="1">The sequence shown here is derived from an EMBL/GenBank/DDBJ whole genome shotgun (WGS) entry which is preliminary data.</text>
</comment>
<keyword evidence="2" id="KW-1185">Reference proteome</keyword>
<evidence type="ECO:0000313" key="2">
    <source>
        <dbReference type="Proteomes" id="UP000823941"/>
    </source>
</evidence>
<name>A0ABQ7Q020_PLUXY</name>
<dbReference type="EMBL" id="JAHIBW010000024">
    <property type="protein sequence ID" value="KAG7298588.1"/>
    <property type="molecule type" value="Genomic_DNA"/>
</dbReference>
<evidence type="ECO:0000313" key="1">
    <source>
        <dbReference type="EMBL" id="KAG7298588.1"/>
    </source>
</evidence>
<organism evidence="1 2">
    <name type="scientific">Plutella xylostella</name>
    <name type="common">Diamondback moth</name>
    <name type="synonym">Plutella maculipennis</name>
    <dbReference type="NCBI Taxonomy" id="51655"/>
    <lineage>
        <taxon>Eukaryota</taxon>
        <taxon>Metazoa</taxon>
        <taxon>Ecdysozoa</taxon>
        <taxon>Arthropoda</taxon>
        <taxon>Hexapoda</taxon>
        <taxon>Insecta</taxon>
        <taxon>Pterygota</taxon>
        <taxon>Neoptera</taxon>
        <taxon>Endopterygota</taxon>
        <taxon>Lepidoptera</taxon>
        <taxon>Glossata</taxon>
        <taxon>Ditrysia</taxon>
        <taxon>Yponomeutoidea</taxon>
        <taxon>Plutellidae</taxon>
        <taxon>Plutella</taxon>
    </lineage>
</organism>
<dbReference type="Proteomes" id="UP000823941">
    <property type="component" value="Chromosome 24"/>
</dbReference>
<proteinExistence type="predicted"/>
<protein>
    <submittedName>
        <fullName evidence="1">Uncharacterized protein</fullName>
    </submittedName>
</protein>
<gene>
    <name evidence="1" type="ORF">JYU34_018231</name>
</gene>
<reference evidence="1 2" key="1">
    <citation type="submission" date="2021-06" db="EMBL/GenBank/DDBJ databases">
        <title>A haploid diamondback moth (Plutella xylostella L.) genome assembly resolves 31 chromosomes and identifies a diamide resistance mutation.</title>
        <authorList>
            <person name="Ward C.M."/>
            <person name="Perry K.D."/>
            <person name="Baker G."/>
            <person name="Powis K."/>
            <person name="Heckel D.G."/>
            <person name="Baxter S.W."/>
        </authorList>
    </citation>
    <scope>NUCLEOTIDE SEQUENCE [LARGE SCALE GENOMIC DNA]</scope>
    <source>
        <strain evidence="1 2">LV</strain>
        <tissue evidence="1">Single pupa</tissue>
    </source>
</reference>
<sequence length="746" mass="83808">MALFMKQDFSPPFFSRKWIAIKLRPNVLLHSTQHIVDILESGLLFREDSIEVEQEAPSPEEVWRGAGGARGGWLTRGERAACAGAVAAGLAGCPRSLQRSTLLYLLTLATVPVALRLAHRSISRGSTLRVLLGVMRDYCALARRGQACLKELSVLCKELDSLTEVLSSTHALLCSQQRQLAALLGRGCCALLGNCPWLHGQLPEQGDTGQLLQIHHAFLVMQSTFLKHLAAAHYVIPPHARATYRNHNERVYWIHNTLLPVIIDEFKENFEALDRMYRLVKNYGNKDVNVVKKPGVAINDSWMYSEVHCGVAKANLELKIALNKCSSLDMFLDSCALNKHDIDLEVLNKDIDALIEGITKSLNTTQSAQLKLKKLKSKFGIKNGIKAQNNNEEKATVSEDNEVILKIEDKEPESKDEVFYFVRTEDDEKVEPASDVTTGPGKKERETTKVVLNELKRKLVKREDLMRERERQALVNTMPEYKNHVPEFPRQITVEAANKKGCISKFIKKTPPKKLFRDYKIKSWTRSKRFNKKVLLQTLKISKINLENDVFNVTFEAKTGNRKRKIMISVTAKKDGVIVVNKWHNVQPAKKADFDSSGMSEGLSDVEAGTVNKVVHQAVNLANGDSKQTNEAINYKFSKKDLELTPSDTDSDFENFHNEQVSLLKDVRRHRVARKKNFPAKRNSVSIDKADEDESLKPMEYSFGTGMAMASVLQINNKAKIPTMAAEELFIGDGQVSEDSGNDEDA</sequence>